<name>A0ACB8UFX1_9APHY</name>
<reference evidence="1" key="1">
    <citation type="journal article" date="2021" name="Environ. Microbiol.">
        <title>Gene family expansions and transcriptome signatures uncover fungal adaptations to wood decay.</title>
        <authorList>
            <person name="Hage H."/>
            <person name="Miyauchi S."/>
            <person name="Viragh M."/>
            <person name="Drula E."/>
            <person name="Min B."/>
            <person name="Chaduli D."/>
            <person name="Navarro D."/>
            <person name="Favel A."/>
            <person name="Norest M."/>
            <person name="Lesage-Meessen L."/>
            <person name="Balint B."/>
            <person name="Merenyi Z."/>
            <person name="de Eugenio L."/>
            <person name="Morin E."/>
            <person name="Martinez A.T."/>
            <person name="Baldrian P."/>
            <person name="Stursova M."/>
            <person name="Martinez M.J."/>
            <person name="Novotny C."/>
            <person name="Magnuson J.K."/>
            <person name="Spatafora J.W."/>
            <person name="Maurice S."/>
            <person name="Pangilinan J."/>
            <person name="Andreopoulos W."/>
            <person name="LaButti K."/>
            <person name="Hundley H."/>
            <person name="Na H."/>
            <person name="Kuo A."/>
            <person name="Barry K."/>
            <person name="Lipzen A."/>
            <person name="Henrissat B."/>
            <person name="Riley R."/>
            <person name="Ahrendt S."/>
            <person name="Nagy L.G."/>
            <person name="Grigoriev I.V."/>
            <person name="Martin F."/>
            <person name="Rosso M.N."/>
        </authorList>
    </citation>
    <scope>NUCLEOTIDE SEQUENCE</scope>
    <source>
        <strain evidence="1">CBS 384.51</strain>
    </source>
</reference>
<comment type="caution">
    <text evidence="1">The sequence shown here is derived from an EMBL/GenBank/DDBJ whole genome shotgun (WGS) entry which is preliminary data.</text>
</comment>
<proteinExistence type="predicted"/>
<dbReference type="Proteomes" id="UP001055072">
    <property type="component" value="Unassembled WGS sequence"/>
</dbReference>
<evidence type="ECO:0000313" key="2">
    <source>
        <dbReference type="Proteomes" id="UP001055072"/>
    </source>
</evidence>
<evidence type="ECO:0000313" key="1">
    <source>
        <dbReference type="EMBL" id="KAI0093171.1"/>
    </source>
</evidence>
<accession>A0ACB8UFX1</accession>
<keyword evidence="2" id="KW-1185">Reference proteome</keyword>
<dbReference type="EMBL" id="MU274902">
    <property type="protein sequence ID" value="KAI0093171.1"/>
    <property type="molecule type" value="Genomic_DNA"/>
</dbReference>
<protein>
    <submittedName>
        <fullName evidence="1">Uncharacterized protein</fullName>
    </submittedName>
</protein>
<sequence>MLDLPEHKKSLVMQGVTSIPTYKLPPELLCLIFQYCAPPETRSIAFSQVSRYWRRTALDCPQLWRTPLLKYPDLAAEMAVRAKGIPLRIRAHLGYYGPSNATYLDTLEDILKQSAVEYFELDISYGVSQLAAGRLLDLLVLRSNTTLRHLSLHSSEFMSLYEIATPIHMRFPNLHQLHFNRCIIDLPWHAEWYDSLVVLQIDFADGMREWNRRMTTEEVSGLLRRSRKLKRLSLGSTVNMGVRTDQSSPLHQFTEQICLPYLTSLELRDTPYHLLALFSLLEVPALTKLVVRMRDTVNLEKVADAHTALQFIVDKIVSAPNTTTAIESLKFQISLHNQIFKATCHSGRSSELQVSFYVLSDLVQDPQEIWMRVLNKFSLDKLDRFTIKVSQKSDIHLIRPLCDLLAAVPLITKAVFIKLAYIPFIESLASNYDSHFSAMDRLYIMSADLTAKNPVATDDQQTTGLQRLAMALRSLKTRGRPIAKVVLRDCTVDTPATDVFDMFDVEAEIVDEEVREHAHREMCQKCKGGIFCPHIFSL</sequence>
<gene>
    <name evidence="1" type="ORF">BDY19DRAFT_989836</name>
</gene>
<organism evidence="1 2">
    <name type="scientific">Irpex rosettiformis</name>
    <dbReference type="NCBI Taxonomy" id="378272"/>
    <lineage>
        <taxon>Eukaryota</taxon>
        <taxon>Fungi</taxon>
        <taxon>Dikarya</taxon>
        <taxon>Basidiomycota</taxon>
        <taxon>Agaricomycotina</taxon>
        <taxon>Agaricomycetes</taxon>
        <taxon>Polyporales</taxon>
        <taxon>Irpicaceae</taxon>
        <taxon>Irpex</taxon>
    </lineage>
</organism>